<feature type="region of interest" description="Disordered" evidence="2">
    <location>
        <begin position="338"/>
        <end position="408"/>
    </location>
</feature>
<dbReference type="SUPFAM" id="SSF52540">
    <property type="entry name" value="P-loop containing nucleoside triphosphate hydrolases"/>
    <property type="match status" value="1"/>
</dbReference>
<sequence length="915" mass="103730">MLVGVREYRREEVQRICGAPAEALVSYYTLLRNKNEAVMADVTDVRARRHMNFDYYASSTGDLFAEAVRPIMRAVLPPISSPQVVVVVDGTETTRLNALLEPEEGMLTLCWRVLTKTAEFANLVEAVYLAVVELDDNNNLRDLTPVVPTGTEPTIIEDADDHFTSVEDACYVELRTEADVRRLLQHASRVVVPERHQVFSFILVYKEASGLPNSTIQFLALSVSEMTRGMQSTRHCIATAASLIESRSPSVTFSGTKFSFLLKPALFGQQPGLWISCFAPTSVSSFQRRETFKEAFCIAHTLSRVYSSRVGLGISEAWQRIGGREGQCAEGIHDEQVEIQPRTEVPRPSSLGWLEKPRGNSKKTSMSLPHQCRSGSLISSPSPSSSTPSIPQHQRRHHENGLSGQVADDQLSPVVAARDMPMGLLVTPSEQRTKPLDDKRTESEKHSEPTNSGRRPLGRSLHDRCSSVEKHPYNCSARYEFETYKRVMEPAMKQLRKDIQHYVTLLEDARRHIWQLKRGNSKGGGEEQLRVSLLAAERERKVAEADFAKREERFQARVSELEARCEDLSKKLHQRAMYGVSERVKMRHTSVATQTPNSLPWSHLSSLLPPSALETATTTPSPVEEGSVVPQTLQKDSSGDDVQRAAQWLELVSYHQRELEDQAERERSYRNRILHLEQTLTERASEAEAAKAELMRREHELSLEAVKGQQREQERKMERNYLEDVESLRAEVVEANKASSRAEHHLEKCLIELEQERKQREASEAELRRLQEKFAQSVESGAAKEMVQMLKESYDRHVQHLQRETEELRALTHHAVSNEKTPLEKASTASTPLQQVQRRLAGGMVSPAIETVQEESMFSSRHPLREKAHTTNDGSPTPFQSIPIRTEMRRFEDFMKEEPSYTFRLSKVLDRTKAL</sequence>
<comment type="caution">
    <text evidence="3">The sequence shown here is derived from an EMBL/GenBank/DDBJ whole genome shotgun (WGS) entry which is preliminary data.</text>
</comment>
<feature type="region of interest" description="Disordered" evidence="2">
    <location>
        <begin position="423"/>
        <end position="461"/>
    </location>
</feature>
<dbReference type="Proteomes" id="UP000031737">
    <property type="component" value="Unassembled WGS sequence"/>
</dbReference>
<gene>
    <name evidence="3" type="ORF">TRSC58_01157</name>
</gene>
<dbReference type="OrthoDB" id="2155209at2759"/>
<proteinExistence type="predicted"/>
<evidence type="ECO:0008006" key="5">
    <source>
        <dbReference type="Google" id="ProtNLM"/>
    </source>
</evidence>
<name>A0A061JCW2_TRYRA</name>
<feature type="compositionally biased region" description="Low complexity" evidence="2">
    <location>
        <begin position="374"/>
        <end position="391"/>
    </location>
</feature>
<protein>
    <recommendedName>
        <fullName evidence="5">Kinesin</fullName>
    </recommendedName>
</protein>
<keyword evidence="1" id="KW-0175">Coiled coil</keyword>
<feature type="compositionally biased region" description="Polar residues" evidence="2">
    <location>
        <begin position="871"/>
        <end position="880"/>
    </location>
</feature>
<feature type="region of interest" description="Disordered" evidence="2">
    <location>
        <begin position="854"/>
        <end position="881"/>
    </location>
</feature>
<organism evidence="3 4">
    <name type="scientific">Trypanosoma rangeli SC58</name>
    <dbReference type="NCBI Taxonomy" id="429131"/>
    <lineage>
        <taxon>Eukaryota</taxon>
        <taxon>Discoba</taxon>
        <taxon>Euglenozoa</taxon>
        <taxon>Kinetoplastea</taxon>
        <taxon>Metakinetoplastina</taxon>
        <taxon>Trypanosomatida</taxon>
        <taxon>Trypanosomatidae</taxon>
        <taxon>Trypanosoma</taxon>
        <taxon>Herpetosoma</taxon>
    </lineage>
</organism>
<feature type="coiled-coil region" evidence="1">
    <location>
        <begin position="492"/>
        <end position="571"/>
    </location>
</feature>
<evidence type="ECO:0000256" key="1">
    <source>
        <dbReference type="SAM" id="Coils"/>
    </source>
</evidence>
<keyword evidence="4" id="KW-1185">Reference proteome</keyword>
<feature type="compositionally biased region" description="Basic and acidic residues" evidence="2">
    <location>
        <begin position="431"/>
        <end position="448"/>
    </location>
</feature>
<dbReference type="AlphaFoldDB" id="A0A061JCW2"/>
<evidence type="ECO:0000313" key="3">
    <source>
        <dbReference type="EMBL" id="ESL11102.1"/>
    </source>
</evidence>
<feature type="coiled-coil region" evidence="1">
    <location>
        <begin position="677"/>
        <end position="811"/>
    </location>
</feature>
<dbReference type="VEuPathDB" id="TriTrypDB:TRSC58_01157"/>
<reference evidence="3 4" key="1">
    <citation type="submission" date="2013-07" db="EMBL/GenBank/DDBJ databases">
        <authorList>
            <person name="Stoco P.H."/>
            <person name="Wagner G."/>
            <person name="Gerber A."/>
            <person name="Zaha A."/>
            <person name="Thompson C."/>
            <person name="Bartholomeu D.C."/>
            <person name="Luckemeyer D.D."/>
            <person name="Bahia D."/>
            <person name="Loreto E."/>
            <person name="Prestes E.B."/>
            <person name="Lima F.M."/>
            <person name="Rodrigues-Luiz G."/>
            <person name="Vallejo G.A."/>
            <person name="Filho J.F."/>
            <person name="Monteiro K.M."/>
            <person name="Tyler K.M."/>
            <person name="de Almeida L.G."/>
            <person name="Ortiz M.F."/>
            <person name="Siervo M.A."/>
            <person name="de Moraes M.H."/>
            <person name="Cunha O.L."/>
            <person name="Mendonca-Neto R."/>
            <person name="Silva R."/>
            <person name="Teixeira S.M."/>
            <person name="Murta S.M."/>
            <person name="Sincero T.C."/>
            <person name="Mendes T.A."/>
            <person name="Urmenyi T.P."/>
            <person name="Silva V.G."/>
            <person name="da Rocha W.D."/>
            <person name="Andersson B."/>
            <person name="Romanha A.J."/>
            <person name="Steindel M."/>
            <person name="de Vasconcelos A.T."/>
            <person name="Grisard E.C."/>
        </authorList>
    </citation>
    <scope>NUCLEOTIDE SEQUENCE [LARGE SCALE GENOMIC DNA]</scope>
    <source>
        <strain evidence="3 4">SC58</strain>
    </source>
</reference>
<dbReference type="EMBL" id="AUPL01001157">
    <property type="protein sequence ID" value="ESL11102.1"/>
    <property type="molecule type" value="Genomic_DNA"/>
</dbReference>
<evidence type="ECO:0000256" key="2">
    <source>
        <dbReference type="SAM" id="MobiDB-lite"/>
    </source>
</evidence>
<feature type="region of interest" description="Disordered" evidence="2">
    <location>
        <begin position="612"/>
        <end position="640"/>
    </location>
</feature>
<evidence type="ECO:0000313" key="4">
    <source>
        <dbReference type="Proteomes" id="UP000031737"/>
    </source>
</evidence>
<accession>A0A061JCW2</accession>
<dbReference type="InterPro" id="IPR027417">
    <property type="entry name" value="P-loop_NTPase"/>
</dbReference>